<reference evidence="1 2" key="1">
    <citation type="submission" date="2019-11" db="EMBL/GenBank/DDBJ databases">
        <title>Venatorbacter sp. nov. a predator of Campylobacter and other Gram-negative bacteria.</title>
        <authorList>
            <person name="Saeedi A."/>
            <person name="Cummings N.J."/>
            <person name="Connerton I.F."/>
            <person name="Connerton P.L."/>
        </authorList>
    </citation>
    <scope>NUCLEOTIDE SEQUENCE [LARGE SCALE GENOMIC DNA]</scope>
    <source>
        <strain evidence="1">XL5</strain>
    </source>
</reference>
<keyword evidence="2" id="KW-1185">Reference proteome</keyword>
<dbReference type="EMBL" id="CP046056">
    <property type="protein sequence ID" value="QQD23883.1"/>
    <property type="molecule type" value="Genomic_DNA"/>
</dbReference>
<name>A0A9E8FLG8_9GAMM</name>
<dbReference type="InterPro" id="IPR014958">
    <property type="entry name" value="DGC"/>
</dbReference>
<dbReference type="PIRSF" id="PIRSF037181">
    <property type="entry name" value="DGC"/>
    <property type="match status" value="1"/>
</dbReference>
<dbReference type="KEGG" id="vcw:GJQ55_05040"/>
<dbReference type="Pfam" id="PF08859">
    <property type="entry name" value="DGC"/>
    <property type="match status" value="1"/>
</dbReference>
<evidence type="ECO:0000313" key="2">
    <source>
        <dbReference type="Proteomes" id="UP000596074"/>
    </source>
</evidence>
<dbReference type="RefSeq" id="WP_228346426.1">
    <property type="nucleotide sequence ID" value="NZ_CP045550.1"/>
</dbReference>
<accession>A0A9E8FLG8</accession>
<organism evidence="1 2">
    <name type="scientific">Venatoribacter cucullus</name>
    <dbReference type="NCBI Taxonomy" id="2661630"/>
    <lineage>
        <taxon>Bacteria</taxon>
        <taxon>Pseudomonadati</taxon>
        <taxon>Pseudomonadota</taxon>
        <taxon>Gammaproteobacteria</taxon>
        <taxon>Oceanospirillales</taxon>
        <taxon>Oceanospirillaceae</taxon>
        <taxon>Venatoribacter</taxon>
    </lineage>
</organism>
<gene>
    <name evidence="1" type="ORF">GJQ55_05040</name>
</gene>
<proteinExistence type="predicted"/>
<dbReference type="Proteomes" id="UP000596074">
    <property type="component" value="Chromosome"/>
</dbReference>
<dbReference type="AlphaFoldDB" id="A0A9E8FLG8"/>
<protein>
    <submittedName>
        <fullName evidence="1">Zinc-binding protein</fullName>
    </submittedName>
</protein>
<evidence type="ECO:0000313" key="1">
    <source>
        <dbReference type="EMBL" id="QQD23883.1"/>
    </source>
</evidence>
<sequence>MKKNDLPLVYSCSGCSQVAQLANRIAVTLDRRQHAQMSCIAGVGGQVKPLLKLARSGRPILAIDGCALSCAKHSLANIGVQPSHHLQLADYGLKKKCAEEYSDEVAEQLVQEINQTILPQLIPLTAIVDSD</sequence>